<comment type="caution">
    <text evidence="1">The sequence shown here is derived from an EMBL/GenBank/DDBJ whole genome shotgun (WGS) entry which is preliminary data.</text>
</comment>
<evidence type="ECO:0000313" key="2">
    <source>
        <dbReference type="Proteomes" id="UP001209540"/>
    </source>
</evidence>
<dbReference type="EMBL" id="JAIXMP010000008">
    <property type="protein sequence ID" value="KAI9268838.1"/>
    <property type="molecule type" value="Genomic_DNA"/>
</dbReference>
<protein>
    <submittedName>
        <fullName evidence="1">Uncharacterized protein</fullName>
    </submittedName>
</protein>
<reference evidence="1" key="1">
    <citation type="journal article" date="2022" name="IScience">
        <title>Evolution of zygomycete secretomes and the origins of terrestrial fungal ecologies.</title>
        <authorList>
            <person name="Chang Y."/>
            <person name="Wang Y."/>
            <person name="Mondo S."/>
            <person name="Ahrendt S."/>
            <person name="Andreopoulos W."/>
            <person name="Barry K."/>
            <person name="Beard J."/>
            <person name="Benny G.L."/>
            <person name="Blankenship S."/>
            <person name="Bonito G."/>
            <person name="Cuomo C."/>
            <person name="Desiro A."/>
            <person name="Gervers K.A."/>
            <person name="Hundley H."/>
            <person name="Kuo A."/>
            <person name="LaButti K."/>
            <person name="Lang B.F."/>
            <person name="Lipzen A."/>
            <person name="O'Donnell K."/>
            <person name="Pangilinan J."/>
            <person name="Reynolds N."/>
            <person name="Sandor L."/>
            <person name="Smith M.E."/>
            <person name="Tsang A."/>
            <person name="Grigoriev I.V."/>
            <person name="Stajich J.E."/>
            <person name="Spatafora J.W."/>
        </authorList>
    </citation>
    <scope>NUCLEOTIDE SEQUENCE</scope>
    <source>
        <strain evidence="1">RSA 2281</strain>
    </source>
</reference>
<dbReference type="Proteomes" id="UP001209540">
    <property type="component" value="Unassembled WGS sequence"/>
</dbReference>
<organism evidence="1 2">
    <name type="scientific">Phascolomyces articulosus</name>
    <dbReference type="NCBI Taxonomy" id="60185"/>
    <lineage>
        <taxon>Eukaryota</taxon>
        <taxon>Fungi</taxon>
        <taxon>Fungi incertae sedis</taxon>
        <taxon>Mucoromycota</taxon>
        <taxon>Mucoromycotina</taxon>
        <taxon>Mucoromycetes</taxon>
        <taxon>Mucorales</taxon>
        <taxon>Lichtheimiaceae</taxon>
        <taxon>Phascolomyces</taxon>
    </lineage>
</organism>
<evidence type="ECO:0000313" key="1">
    <source>
        <dbReference type="EMBL" id="KAI9268838.1"/>
    </source>
</evidence>
<keyword evidence="2" id="KW-1185">Reference proteome</keyword>
<sequence>LGFNETKVCNVSTTKQSVNLDIFQLGITCKCVIERHDLPACLDLMINVYSISFFIISKCHGCLYTMMEIISLDFAPSLSNLHIFATVR</sequence>
<feature type="non-terminal residue" evidence="1">
    <location>
        <position position="88"/>
    </location>
</feature>
<proteinExistence type="predicted"/>
<name>A0AAD5K447_9FUNG</name>
<feature type="non-terminal residue" evidence="1">
    <location>
        <position position="1"/>
    </location>
</feature>
<accession>A0AAD5K447</accession>
<reference evidence="1" key="2">
    <citation type="submission" date="2023-02" db="EMBL/GenBank/DDBJ databases">
        <authorList>
            <consortium name="DOE Joint Genome Institute"/>
            <person name="Mondo S.J."/>
            <person name="Chang Y."/>
            <person name="Wang Y."/>
            <person name="Ahrendt S."/>
            <person name="Andreopoulos W."/>
            <person name="Barry K."/>
            <person name="Beard J."/>
            <person name="Benny G.L."/>
            <person name="Blankenship S."/>
            <person name="Bonito G."/>
            <person name="Cuomo C."/>
            <person name="Desiro A."/>
            <person name="Gervers K.A."/>
            <person name="Hundley H."/>
            <person name="Kuo A."/>
            <person name="LaButti K."/>
            <person name="Lang B.F."/>
            <person name="Lipzen A."/>
            <person name="O'Donnell K."/>
            <person name="Pangilinan J."/>
            <person name="Reynolds N."/>
            <person name="Sandor L."/>
            <person name="Smith M.W."/>
            <person name="Tsang A."/>
            <person name="Grigoriev I.V."/>
            <person name="Stajich J.E."/>
            <person name="Spatafora J.W."/>
        </authorList>
    </citation>
    <scope>NUCLEOTIDE SEQUENCE</scope>
    <source>
        <strain evidence="1">RSA 2281</strain>
    </source>
</reference>
<dbReference type="AlphaFoldDB" id="A0AAD5K447"/>
<gene>
    <name evidence="1" type="ORF">BDA99DRAFT_426197</name>
</gene>